<dbReference type="RefSeq" id="WP_092208940.1">
    <property type="nucleotide sequence ID" value="NZ_FOVN01000005.1"/>
</dbReference>
<evidence type="ECO:0008006" key="3">
    <source>
        <dbReference type="Google" id="ProtNLM"/>
    </source>
</evidence>
<proteinExistence type="predicted"/>
<accession>A0A1I5CKT8</accession>
<keyword evidence="2" id="KW-1185">Reference proteome</keyword>
<evidence type="ECO:0000313" key="2">
    <source>
        <dbReference type="Proteomes" id="UP000198705"/>
    </source>
</evidence>
<dbReference type="InterPro" id="IPR045493">
    <property type="entry name" value="DUF6435"/>
</dbReference>
<evidence type="ECO:0000313" key="1">
    <source>
        <dbReference type="EMBL" id="SFN87619.1"/>
    </source>
</evidence>
<dbReference type="Proteomes" id="UP000198705">
    <property type="component" value="Unassembled WGS sequence"/>
</dbReference>
<protein>
    <recommendedName>
        <fullName evidence="3">Lacal_2735 family protein</fullName>
    </recommendedName>
</protein>
<gene>
    <name evidence="1" type="ORF">SAMN04487989_105141</name>
</gene>
<reference evidence="2" key="1">
    <citation type="submission" date="2016-10" db="EMBL/GenBank/DDBJ databases">
        <authorList>
            <person name="Varghese N."/>
            <person name="Submissions S."/>
        </authorList>
    </citation>
    <scope>NUCLEOTIDE SEQUENCE [LARGE SCALE GENOMIC DNA]</scope>
    <source>
        <strain evidence="2">DSM 23925</strain>
    </source>
</reference>
<dbReference type="EMBL" id="FOVN01000005">
    <property type="protein sequence ID" value="SFN87619.1"/>
    <property type="molecule type" value="Genomic_DNA"/>
</dbReference>
<dbReference type="OrthoDB" id="1453925at2"/>
<dbReference type="AlphaFoldDB" id="A0A1I5CKT8"/>
<sequence length="67" mass="7845">MENLSKLKQAQIKLQSRYKELVEQAYNLRQTDSAQSDISEFKAIKLLNKLNRLKYLNREASQKTLSS</sequence>
<name>A0A1I5CKT8_9FLAO</name>
<dbReference type="NCBIfam" id="NF033487">
    <property type="entry name" value="Lacal_2735_fam"/>
    <property type="match status" value="1"/>
</dbReference>
<dbReference type="STRING" id="649333.SAMN04487989_105141"/>
<organism evidence="1 2">
    <name type="scientific">Bizionia echini</name>
    <dbReference type="NCBI Taxonomy" id="649333"/>
    <lineage>
        <taxon>Bacteria</taxon>
        <taxon>Pseudomonadati</taxon>
        <taxon>Bacteroidota</taxon>
        <taxon>Flavobacteriia</taxon>
        <taxon>Flavobacteriales</taxon>
        <taxon>Flavobacteriaceae</taxon>
        <taxon>Bizionia</taxon>
    </lineage>
</organism>